<dbReference type="Proteomes" id="UP001487296">
    <property type="component" value="Unassembled WGS sequence"/>
</dbReference>
<evidence type="ECO:0000313" key="3">
    <source>
        <dbReference type="Proteomes" id="UP001487296"/>
    </source>
</evidence>
<evidence type="ECO:0000313" key="2">
    <source>
        <dbReference type="EMBL" id="MEQ2485881.1"/>
    </source>
</evidence>
<evidence type="ECO:0000256" key="1">
    <source>
        <dbReference type="SAM" id="SignalP"/>
    </source>
</evidence>
<keyword evidence="1" id="KW-0732">Signal</keyword>
<accession>A0ABV1FNA8</accession>
<sequence length="144" mass="15387">MKKIALVFCLALTVLAASARGLLITTKGGVAAYFPITATERPVMIFVNSQVWVEGRHYQFGDIAEFRLVDADPTGVRLPIVAERAGSAIVLNTLATVVVSDLGGRLVEVPVSQADGRQVVDVSRLPKGAYVVKAGKSSFKFVKK</sequence>
<feature type="signal peptide" evidence="1">
    <location>
        <begin position="1"/>
        <end position="19"/>
    </location>
</feature>
<reference evidence="2 3" key="1">
    <citation type="submission" date="2024-04" db="EMBL/GenBank/DDBJ databases">
        <title>Human intestinal bacterial collection.</title>
        <authorList>
            <person name="Pauvert C."/>
            <person name="Hitch T.C.A."/>
            <person name="Clavel T."/>
        </authorList>
    </citation>
    <scope>NUCLEOTIDE SEQUENCE [LARGE SCALE GENOMIC DNA]</scope>
    <source>
        <strain evidence="2 3">CLA-AA-H145</strain>
    </source>
</reference>
<dbReference type="NCBIfam" id="TIGR04183">
    <property type="entry name" value="Por_Secre_tail"/>
    <property type="match status" value="1"/>
</dbReference>
<dbReference type="RefSeq" id="WP_215758875.1">
    <property type="nucleotide sequence ID" value="NZ_JAHKBE010000003.1"/>
</dbReference>
<organism evidence="2 3">
    <name type="scientific">Hallella faecis</name>
    <dbReference type="NCBI Taxonomy" id="2841596"/>
    <lineage>
        <taxon>Bacteria</taxon>
        <taxon>Pseudomonadati</taxon>
        <taxon>Bacteroidota</taxon>
        <taxon>Bacteroidia</taxon>
        <taxon>Bacteroidales</taxon>
        <taxon>Prevotellaceae</taxon>
        <taxon>Hallella</taxon>
    </lineage>
</organism>
<name>A0ABV1FNA8_9BACT</name>
<gene>
    <name evidence="2" type="ORF">AAAT34_02280</name>
</gene>
<feature type="chain" id="PRO_5046160588" evidence="1">
    <location>
        <begin position="20"/>
        <end position="144"/>
    </location>
</feature>
<dbReference type="EMBL" id="JBBNFP010000004">
    <property type="protein sequence ID" value="MEQ2485881.1"/>
    <property type="molecule type" value="Genomic_DNA"/>
</dbReference>
<proteinExistence type="predicted"/>
<dbReference type="InterPro" id="IPR026444">
    <property type="entry name" value="Secre_tail"/>
</dbReference>
<keyword evidence="3" id="KW-1185">Reference proteome</keyword>
<protein>
    <submittedName>
        <fullName evidence="2">T9SS type A sorting domain-containing protein</fullName>
    </submittedName>
</protein>
<comment type="caution">
    <text evidence="2">The sequence shown here is derived from an EMBL/GenBank/DDBJ whole genome shotgun (WGS) entry which is preliminary data.</text>
</comment>